<dbReference type="Gene3D" id="1.20.120.910">
    <property type="entry name" value="DksA, coiled-coil domain"/>
    <property type="match status" value="1"/>
</dbReference>
<gene>
    <name evidence="7" type="ORF">SAMN04489712_111251</name>
</gene>
<dbReference type="SUPFAM" id="SSF57716">
    <property type="entry name" value="Glucocorticoid receptor-like (DNA-binding domain)"/>
    <property type="match status" value="1"/>
</dbReference>
<keyword evidence="1" id="KW-0479">Metal-binding</keyword>
<dbReference type="PROSITE" id="PS01102">
    <property type="entry name" value="ZF_DKSA_1"/>
    <property type="match status" value="1"/>
</dbReference>
<keyword evidence="3" id="KW-0862">Zinc</keyword>
<evidence type="ECO:0000256" key="4">
    <source>
        <dbReference type="PROSITE-ProRule" id="PRU00510"/>
    </source>
</evidence>
<dbReference type="PROSITE" id="PS51128">
    <property type="entry name" value="ZF_DKSA_2"/>
    <property type="match status" value="1"/>
</dbReference>
<dbReference type="PANTHER" id="PTHR33823:SF4">
    <property type="entry name" value="GENERAL STRESS PROTEIN 16O"/>
    <property type="match status" value="1"/>
</dbReference>
<dbReference type="InterPro" id="IPR020458">
    <property type="entry name" value="Znf_DskA_TraR_CS"/>
</dbReference>
<feature type="region of interest" description="Disordered" evidence="5">
    <location>
        <begin position="1"/>
        <end position="28"/>
    </location>
</feature>
<evidence type="ECO:0000256" key="2">
    <source>
        <dbReference type="ARBA" id="ARBA00022771"/>
    </source>
</evidence>
<evidence type="ECO:0000259" key="6">
    <source>
        <dbReference type="Pfam" id="PF01258"/>
    </source>
</evidence>
<reference evidence="8" key="1">
    <citation type="submission" date="2016-10" db="EMBL/GenBank/DDBJ databases">
        <authorList>
            <person name="Varghese N."/>
            <person name="Submissions S."/>
        </authorList>
    </citation>
    <scope>NUCLEOTIDE SEQUENCE [LARGE SCALE GENOMIC DNA]</scope>
    <source>
        <strain evidence="8">DSM 43163</strain>
    </source>
</reference>
<dbReference type="EMBL" id="FNVO01000011">
    <property type="protein sequence ID" value="SEG77119.1"/>
    <property type="molecule type" value="Genomic_DNA"/>
</dbReference>
<dbReference type="InterPro" id="IPR000962">
    <property type="entry name" value="Znf_DskA_TraR"/>
</dbReference>
<feature type="domain" description="Zinc finger DksA/TraR C4-type" evidence="6">
    <location>
        <begin position="77"/>
        <end position="109"/>
    </location>
</feature>
<keyword evidence="2" id="KW-0863">Zinc-finger</keyword>
<dbReference type="RefSeq" id="WP_103940374.1">
    <property type="nucleotide sequence ID" value="NZ_FNVO01000011.1"/>
</dbReference>
<accession>A0A1H6CVK7</accession>
<dbReference type="PANTHER" id="PTHR33823">
    <property type="entry name" value="RNA POLYMERASE-BINDING TRANSCRIPTION FACTOR DKSA-RELATED"/>
    <property type="match status" value="1"/>
</dbReference>
<name>A0A1H6CVK7_9ACTN</name>
<evidence type="ECO:0000256" key="5">
    <source>
        <dbReference type="SAM" id="MobiDB-lite"/>
    </source>
</evidence>
<evidence type="ECO:0000313" key="7">
    <source>
        <dbReference type="EMBL" id="SEG77119.1"/>
    </source>
</evidence>
<evidence type="ECO:0000256" key="1">
    <source>
        <dbReference type="ARBA" id="ARBA00022723"/>
    </source>
</evidence>
<dbReference type="AlphaFoldDB" id="A0A1H6CVK7"/>
<organism evidence="7 8">
    <name type="scientific">Thermomonospora echinospora</name>
    <dbReference type="NCBI Taxonomy" id="1992"/>
    <lineage>
        <taxon>Bacteria</taxon>
        <taxon>Bacillati</taxon>
        <taxon>Actinomycetota</taxon>
        <taxon>Actinomycetes</taxon>
        <taxon>Streptosporangiales</taxon>
        <taxon>Thermomonosporaceae</taxon>
        <taxon>Thermomonospora</taxon>
    </lineage>
</organism>
<sequence length="114" mass="12722">MTANTVHGTSGEYSPGSTAARQARERLERERRNRAAQLIVLEGPDEGQPDETAPGRLDTLRRTLEEIEEALGRLEEGRYGLCEGCGKPIPEGRLEILPYARFCVVCQQRQRGRA</sequence>
<dbReference type="Pfam" id="PF01258">
    <property type="entry name" value="zf-dskA_traR"/>
    <property type="match status" value="1"/>
</dbReference>
<protein>
    <submittedName>
        <fullName evidence="7">DksA/traR C4-type zinc finger</fullName>
    </submittedName>
</protein>
<feature type="compositionally biased region" description="Polar residues" evidence="5">
    <location>
        <begin position="1"/>
        <end position="17"/>
    </location>
</feature>
<feature type="zinc finger region" description="dksA C4-type" evidence="4">
    <location>
        <begin position="82"/>
        <end position="106"/>
    </location>
</feature>
<evidence type="ECO:0000313" key="8">
    <source>
        <dbReference type="Proteomes" id="UP000236723"/>
    </source>
</evidence>
<keyword evidence="8" id="KW-1185">Reference proteome</keyword>
<dbReference type="Proteomes" id="UP000236723">
    <property type="component" value="Unassembled WGS sequence"/>
</dbReference>
<dbReference type="GO" id="GO:0008270">
    <property type="term" value="F:zinc ion binding"/>
    <property type="evidence" value="ECO:0007669"/>
    <property type="project" value="UniProtKB-KW"/>
</dbReference>
<proteinExistence type="predicted"/>
<evidence type="ECO:0000256" key="3">
    <source>
        <dbReference type="ARBA" id="ARBA00022833"/>
    </source>
</evidence>